<dbReference type="AlphaFoldDB" id="A0A5D2F7P2"/>
<evidence type="ECO:0000313" key="1">
    <source>
        <dbReference type="EMBL" id="TYH01488.1"/>
    </source>
</evidence>
<name>A0A5D2F7P2_GOSDA</name>
<dbReference type="Proteomes" id="UP000323506">
    <property type="component" value="Chromosome A09"/>
</dbReference>
<organism evidence="1 2">
    <name type="scientific">Gossypium darwinii</name>
    <name type="common">Darwin's cotton</name>
    <name type="synonym">Gossypium barbadense var. darwinii</name>
    <dbReference type="NCBI Taxonomy" id="34276"/>
    <lineage>
        <taxon>Eukaryota</taxon>
        <taxon>Viridiplantae</taxon>
        <taxon>Streptophyta</taxon>
        <taxon>Embryophyta</taxon>
        <taxon>Tracheophyta</taxon>
        <taxon>Spermatophyta</taxon>
        <taxon>Magnoliopsida</taxon>
        <taxon>eudicotyledons</taxon>
        <taxon>Gunneridae</taxon>
        <taxon>Pentapetalae</taxon>
        <taxon>rosids</taxon>
        <taxon>malvids</taxon>
        <taxon>Malvales</taxon>
        <taxon>Malvaceae</taxon>
        <taxon>Malvoideae</taxon>
        <taxon>Gossypium</taxon>
    </lineage>
</organism>
<evidence type="ECO:0000313" key="2">
    <source>
        <dbReference type="Proteomes" id="UP000323506"/>
    </source>
</evidence>
<reference evidence="1 2" key="1">
    <citation type="submission" date="2019-06" db="EMBL/GenBank/DDBJ databases">
        <title>WGS assembly of Gossypium darwinii.</title>
        <authorList>
            <person name="Chen Z.J."/>
            <person name="Sreedasyam A."/>
            <person name="Ando A."/>
            <person name="Song Q."/>
            <person name="De L."/>
            <person name="Hulse-Kemp A."/>
            <person name="Ding M."/>
            <person name="Ye W."/>
            <person name="Kirkbride R."/>
            <person name="Jenkins J."/>
            <person name="Plott C."/>
            <person name="Lovell J."/>
            <person name="Lin Y.-M."/>
            <person name="Vaughn R."/>
            <person name="Liu B."/>
            <person name="Li W."/>
            <person name="Simpson S."/>
            <person name="Scheffler B."/>
            <person name="Saski C."/>
            <person name="Grover C."/>
            <person name="Hu G."/>
            <person name="Conover J."/>
            <person name="Carlson J."/>
            <person name="Shu S."/>
            <person name="Boston L."/>
            <person name="Williams M."/>
            <person name="Peterson D."/>
            <person name="Mcgee K."/>
            <person name="Jones D."/>
            <person name="Wendel J."/>
            <person name="Stelly D."/>
            <person name="Grimwood J."/>
            <person name="Schmutz J."/>
        </authorList>
    </citation>
    <scope>NUCLEOTIDE SEQUENCE [LARGE SCALE GENOMIC DNA]</scope>
    <source>
        <strain evidence="1">1808015.09</strain>
    </source>
</reference>
<protein>
    <submittedName>
        <fullName evidence="1">Uncharacterized protein</fullName>
    </submittedName>
</protein>
<gene>
    <name evidence="1" type="ORF">ES288_A09G062700v1</name>
</gene>
<proteinExistence type="predicted"/>
<keyword evidence="2" id="KW-1185">Reference proteome</keyword>
<sequence length="214" mass="23316">MRRGLKKPPTDALRPIIPDNACILCITAAAGTELADAYSPDTVIASSPGKEVHDPWAFYLHAALLRQAFAHCGKFPTAASRRSLGRVSVPVWLIILSDQLLIIALPFPAVVPLPRAARIELSMRFIVALLIASLFVDKAGSELSFIPRHNLYPCASYSPGVRSQKYSHPYPLTSIPRASYPFLFDHGGGQGKIEKLTLGLGIIRLELMTSTTSR</sequence>
<accession>A0A5D2F7P2</accession>
<dbReference type="EMBL" id="CM017696">
    <property type="protein sequence ID" value="TYH01488.1"/>
    <property type="molecule type" value="Genomic_DNA"/>
</dbReference>
<dbReference type="PANTHER" id="PTHR38146:SF9">
    <property type="entry name" value="UNKNOW PROTEIN"/>
    <property type="match status" value="1"/>
</dbReference>
<dbReference type="PANTHER" id="PTHR38146">
    <property type="entry name" value="30S RIBOSOMAL PROTEIN S12, CHLOROPLASTIC"/>
    <property type="match status" value="1"/>
</dbReference>